<dbReference type="OrthoDB" id="7779102at2"/>
<keyword evidence="1" id="KW-1133">Transmembrane helix</keyword>
<sequence>MMQSSAPRFRIPRDVWIGLAAFALGAWYWRAAGDIPISPLDGVVNASALPRMLATAMMVFSVLLILRALLVEVMYLRAARRAAGPPADRPEAEGHGFTPRQHVKAAGVVTIGIAYLLILPWLGYVPSVILLVVVMSVYIGARAGAYTLGVAVVLAVAFYLLFVRLLGIPLPAGFWPSLFG</sequence>
<feature type="transmembrane region" description="Helical" evidence="1">
    <location>
        <begin position="145"/>
        <end position="166"/>
    </location>
</feature>
<evidence type="ECO:0000313" key="3">
    <source>
        <dbReference type="EMBL" id="THD82762.1"/>
    </source>
</evidence>
<keyword evidence="1" id="KW-0812">Transmembrane</keyword>
<evidence type="ECO:0000313" key="4">
    <source>
        <dbReference type="Proteomes" id="UP000309450"/>
    </source>
</evidence>
<dbReference type="Proteomes" id="UP000309450">
    <property type="component" value="Unassembled WGS sequence"/>
</dbReference>
<gene>
    <name evidence="3" type="ORF">E7811_11395</name>
</gene>
<keyword evidence="1" id="KW-0472">Membrane</keyword>
<reference evidence="3 4" key="1">
    <citation type="submission" date="2019-04" db="EMBL/GenBank/DDBJ databases">
        <title>Draft genome sequence of Gemmobacter aestuarii sp. nov.</title>
        <authorList>
            <person name="Hameed A."/>
            <person name="Lin S.-Y."/>
            <person name="Shahina M."/>
            <person name="Lai W.-A."/>
            <person name="Young C.-C."/>
        </authorList>
    </citation>
    <scope>NUCLEOTIDE SEQUENCE [LARGE SCALE GENOMIC DNA]</scope>
    <source>
        <strain evidence="3 4">CC-PW-75</strain>
    </source>
</reference>
<feature type="domain" description="DUF1468" evidence="2">
    <location>
        <begin position="16"/>
        <end position="171"/>
    </location>
</feature>
<accession>A0A4S3MLT1</accession>
<dbReference type="RefSeq" id="WP_136394790.1">
    <property type="nucleotide sequence ID" value="NZ_SSND01000003.1"/>
</dbReference>
<dbReference type="AlphaFoldDB" id="A0A4S3MLT1"/>
<dbReference type="Pfam" id="PF07331">
    <property type="entry name" value="TctB"/>
    <property type="match status" value="1"/>
</dbReference>
<protein>
    <submittedName>
        <fullName evidence="3">Tripartite tricarboxylate transporter TctB family protein</fullName>
    </submittedName>
</protein>
<keyword evidence="4" id="KW-1185">Reference proteome</keyword>
<feature type="transmembrane region" description="Helical" evidence="1">
    <location>
        <begin position="49"/>
        <end position="70"/>
    </location>
</feature>
<evidence type="ECO:0000256" key="1">
    <source>
        <dbReference type="SAM" id="Phobius"/>
    </source>
</evidence>
<organism evidence="3 4">
    <name type="scientific">Aliigemmobacter aestuarii</name>
    <dbReference type="NCBI Taxonomy" id="1445661"/>
    <lineage>
        <taxon>Bacteria</taxon>
        <taxon>Pseudomonadati</taxon>
        <taxon>Pseudomonadota</taxon>
        <taxon>Alphaproteobacteria</taxon>
        <taxon>Rhodobacterales</taxon>
        <taxon>Paracoccaceae</taxon>
        <taxon>Aliigemmobacter</taxon>
    </lineage>
</organism>
<name>A0A4S3MLT1_9RHOB</name>
<feature type="transmembrane region" description="Helical" evidence="1">
    <location>
        <begin position="106"/>
        <end position="139"/>
    </location>
</feature>
<dbReference type="EMBL" id="SSND01000003">
    <property type="protein sequence ID" value="THD82762.1"/>
    <property type="molecule type" value="Genomic_DNA"/>
</dbReference>
<comment type="caution">
    <text evidence="3">The sequence shown here is derived from an EMBL/GenBank/DDBJ whole genome shotgun (WGS) entry which is preliminary data.</text>
</comment>
<dbReference type="InterPro" id="IPR009936">
    <property type="entry name" value="DUF1468"/>
</dbReference>
<proteinExistence type="predicted"/>
<evidence type="ECO:0000259" key="2">
    <source>
        <dbReference type="Pfam" id="PF07331"/>
    </source>
</evidence>